<dbReference type="VEuPathDB" id="TriTrypDB:TM35_000281500"/>
<comment type="caution">
    <text evidence="2">The sequence shown here is derived from an EMBL/GenBank/DDBJ whole genome shotgun (WGS) entry which is preliminary data.</text>
</comment>
<dbReference type="Proteomes" id="UP000192257">
    <property type="component" value="Unassembled WGS sequence"/>
</dbReference>
<feature type="compositionally biased region" description="Polar residues" evidence="1">
    <location>
        <begin position="434"/>
        <end position="443"/>
    </location>
</feature>
<feature type="compositionally biased region" description="Polar residues" evidence="1">
    <location>
        <begin position="346"/>
        <end position="355"/>
    </location>
</feature>
<evidence type="ECO:0000313" key="3">
    <source>
        <dbReference type="Proteomes" id="UP000192257"/>
    </source>
</evidence>
<protein>
    <submittedName>
        <fullName evidence="2">Putative ADG2</fullName>
    </submittedName>
</protein>
<feature type="compositionally biased region" description="Polar residues" evidence="1">
    <location>
        <begin position="261"/>
        <end position="277"/>
    </location>
</feature>
<feature type="region of interest" description="Disordered" evidence="1">
    <location>
        <begin position="187"/>
        <end position="206"/>
    </location>
</feature>
<organism evidence="2 3">
    <name type="scientific">Trypanosoma theileri</name>
    <dbReference type="NCBI Taxonomy" id="67003"/>
    <lineage>
        <taxon>Eukaryota</taxon>
        <taxon>Discoba</taxon>
        <taxon>Euglenozoa</taxon>
        <taxon>Kinetoplastea</taxon>
        <taxon>Metakinetoplastina</taxon>
        <taxon>Trypanosomatida</taxon>
        <taxon>Trypanosomatidae</taxon>
        <taxon>Trypanosoma</taxon>
    </lineage>
</organism>
<feature type="compositionally biased region" description="Basic and acidic residues" evidence="1">
    <location>
        <begin position="491"/>
        <end position="501"/>
    </location>
</feature>
<name>A0A1X0NP00_9TRYP</name>
<feature type="compositionally biased region" description="Basic and acidic residues" evidence="1">
    <location>
        <begin position="566"/>
        <end position="576"/>
    </location>
</feature>
<reference evidence="2 3" key="1">
    <citation type="submission" date="2017-03" db="EMBL/GenBank/DDBJ databases">
        <title>An alternative strategy for trypanosome survival in the mammalian bloodstream revealed through genome and transcriptome analysis of the ubiquitous bovine parasite Trypanosoma (Megatrypanum) theileri.</title>
        <authorList>
            <person name="Kelly S."/>
            <person name="Ivens A."/>
            <person name="Mott A."/>
            <person name="O'Neill E."/>
            <person name="Emms D."/>
            <person name="Macleod O."/>
            <person name="Voorheis P."/>
            <person name="Matthews J."/>
            <person name="Matthews K."/>
            <person name="Carrington M."/>
        </authorList>
    </citation>
    <scope>NUCLEOTIDE SEQUENCE [LARGE SCALE GENOMIC DNA]</scope>
    <source>
        <strain evidence="2">Edinburgh</strain>
    </source>
</reference>
<evidence type="ECO:0000313" key="2">
    <source>
        <dbReference type="EMBL" id="ORC86434.1"/>
    </source>
</evidence>
<evidence type="ECO:0000256" key="1">
    <source>
        <dbReference type="SAM" id="MobiDB-lite"/>
    </source>
</evidence>
<proteinExistence type="predicted"/>
<dbReference type="InterPro" id="IPR027968">
    <property type="entry name" value="JHY"/>
</dbReference>
<dbReference type="GeneID" id="39987961"/>
<keyword evidence="3" id="KW-1185">Reference proteome</keyword>
<feature type="region of interest" description="Disordered" evidence="1">
    <location>
        <begin position="1"/>
        <end position="24"/>
    </location>
</feature>
<feature type="compositionally biased region" description="Basic and acidic residues" evidence="1">
    <location>
        <begin position="509"/>
        <end position="523"/>
    </location>
</feature>
<dbReference type="EMBL" id="NBCO01000028">
    <property type="protein sequence ID" value="ORC86434.1"/>
    <property type="molecule type" value="Genomic_DNA"/>
</dbReference>
<dbReference type="Pfam" id="PF15261">
    <property type="entry name" value="JHY"/>
    <property type="match status" value="1"/>
</dbReference>
<dbReference type="OrthoDB" id="10057281at2759"/>
<feature type="compositionally biased region" description="Low complexity" evidence="1">
    <location>
        <begin position="524"/>
        <end position="534"/>
    </location>
</feature>
<feature type="compositionally biased region" description="Low complexity" evidence="1">
    <location>
        <begin position="404"/>
        <end position="431"/>
    </location>
</feature>
<dbReference type="AlphaFoldDB" id="A0A1X0NP00"/>
<dbReference type="RefSeq" id="XP_028880500.1">
    <property type="nucleotide sequence ID" value="XM_029028181.1"/>
</dbReference>
<feature type="region of interest" description="Disordered" evidence="1">
    <location>
        <begin position="339"/>
        <end position="619"/>
    </location>
</feature>
<feature type="region of interest" description="Disordered" evidence="1">
    <location>
        <begin position="253"/>
        <end position="312"/>
    </location>
</feature>
<feature type="compositionally biased region" description="Polar residues" evidence="1">
    <location>
        <begin position="379"/>
        <end position="388"/>
    </location>
</feature>
<sequence>MPRKDRDVWDPPEDRPPVEAPPSEFLRHFADRAVRVGKDGSNAQLVRVHHANGNQRNTEKKKNNNHMNTHPTHEKNNNLNIITAPRRRGQQTGGGGGGIMAPDELQRRRRPIIPPQQIPGNYSKPMCSNSLTLGQLPGDGSDRGSVRSVATVNGVVSVNNTLVGGEKNLHPVAATAAIMPQRLLPLEKSPSSHGERRSPEVVSVEPLESSRPVESFTFPRVPLENMGVVLQTGKGLKLPLARLPPRKMNWQAEELMPKPNRVTTQTPSTDTLQNNGNEYVHSTDIAGRPSTMQSLDNNNNDDDNDNNDNDILLDDSLPIPLYQPTGLLLAEDPFNRKKGNVKKSEATTTSNTNNDVRLGKKKPGSGTKRPASDKGPFDRSNTVKSNPSLEKPKTKSAPSPGTVPLSLRLPPLEQPQPHHQQQQQKSIQCLPKHSTASVSSGSALTDAKDEEQEDGKKKPITYKCHNLKEYRILMERVANQKRGGLGPADTDEQRQAKEKMLRQRQYGELVEKQAAEMLREKQQQRLQQQQQQQQGSDESGENRVDTPAVNNKSPQPQQPPPPERIQAQERRARALEYARNIPKPELSVGRKQHREDESTAGMDSNSPQRRRTPQEEAEWRREKRLMELEAKHHVDRERVAAVKRYLGC</sequence>
<accession>A0A1X0NP00</accession>
<feature type="compositionally biased region" description="Acidic residues" evidence="1">
    <location>
        <begin position="299"/>
        <end position="312"/>
    </location>
</feature>
<gene>
    <name evidence="2" type="ORF">TM35_000281500</name>
</gene>
<feature type="compositionally biased region" description="Basic and acidic residues" evidence="1">
    <location>
        <begin position="1"/>
        <end position="17"/>
    </location>
</feature>
<feature type="region of interest" description="Disordered" evidence="1">
    <location>
        <begin position="50"/>
        <end position="76"/>
    </location>
</feature>